<feature type="compositionally biased region" description="Basic residues" evidence="1">
    <location>
        <begin position="1"/>
        <end position="12"/>
    </location>
</feature>
<protein>
    <submittedName>
        <fullName evidence="2">3544_t:CDS:1</fullName>
    </submittedName>
</protein>
<keyword evidence="3" id="KW-1185">Reference proteome</keyword>
<feature type="compositionally biased region" description="Basic and acidic residues" evidence="1">
    <location>
        <begin position="13"/>
        <end position="25"/>
    </location>
</feature>
<gene>
    <name evidence="2" type="ORF">RFULGI_LOCUS6706</name>
</gene>
<feature type="region of interest" description="Disordered" evidence="1">
    <location>
        <begin position="1"/>
        <end position="51"/>
    </location>
</feature>
<evidence type="ECO:0000313" key="2">
    <source>
        <dbReference type="EMBL" id="CAG8603850.1"/>
    </source>
</evidence>
<sequence>MEAPTSKHRRTRNEKLEKLSEKLDPTNKSTRKGKQPYSKNAQEESSSRAKRLRTMQILLIKRNSNNTMIRNIPHILDIVISNNMIPSEVYDEDQRYKRLIAGFMKLDDLTLPISYSDPDLKG</sequence>
<reference evidence="2" key="1">
    <citation type="submission" date="2021-06" db="EMBL/GenBank/DDBJ databases">
        <authorList>
            <person name="Kallberg Y."/>
            <person name="Tangrot J."/>
            <person name="Rosling A."/>
        </authorList>
    </citation>
    <scope>NUCLEOTIDE SEQUENCE</scope>
    <source>
        <strain evidence="2">IN212</strain>
    </source>
</reference>
<proteinExistence type="predicted"/>
<accession>A0A9N9CJB9</accession>
<evidence type="ECO:0000313" key="3">
    <source>
        <dbReference type="Proteomes" id="UP000789396"/>
    </source>
</evidence>
<organism evidence="2 3">
    <name type="scientific">Racocetra fulgida</name>
    <dbReference type="NCBI Taxonomy" id="60492"/>
    <lineage>
        <taxon>Eukaryota</taxon>
        <taxon>Fungi</taxon>
        <taxon>Fungi incertae sedis</taxon>
        <taxon>Mucoromycota</taxon>
        <taxon>Glomeromycotina</taxon>
        <taxon>Glomeromycetes</taxon>
        <taxon>Diversisporales</taxon>
        <taxon>Gigasporaceae</taxon>
        <taxon>Racocetra</taxon>
    </lineage>
</organism>
<comment type="caution">
    <text evidence="2">The sequence shown here is derived from an EMBL/GenBank/DDBJ whole genome shotgun (WGS) entry which is preliminary data.</text>
</comment>
<dbReference type="OrthoDB" id="2440770at2759"/>
<name>A0A9N9CJB9_9GLOM</name>
<dbReference type="Proteomes" id="UP000789396">
    <property type="component" value="Unassembled WGS sequence"/>
</dbReference>
<evidence type="ECO:0000256" key="1">
    <source>
        <dbReference type="SAM" id="MobiDB-lite"/>
    </source>
</evidence>
<dbReference type="AlphaFoldDB" id="A0A9N9CJB9"/>
<dbReference type="EMBL" id="CAJVPZ010008971">
    <property type="protein sequence ID" value="CAG8603850.1"/>
    <property type="molecule type" value="Genomic_DNA"/>
</dbReference>